<evidence type="ECO:0000313" key="1">
    <source>
        <dbReference type="EMBL" id="QKO28916.1"/>
    </source>
</evidence>
<name>A0A6N0CAU1_9ABAC</name>
<dbReference type="KEGG" id="vg:2715726"/>
<organism evidence="1">
    <name type="scientific">Spodoptera exigua multiple nucleopolyhedrovirus</name>
    <dbReference type="NCBI Taxonomy" id="10454"/>
    <lineage>
        <taxon>Viruses</taxon>
        <taxon>Viruses incertae sedis</taxon>
        <taxon>Naldaviricetes</taxon>
        <taxon>Lefavirales</taxon>
        <taxon>Baculoviridae</taxon>
        <taxon>Alphabaculovirus</taxon>
    </lineage>
</organism>
<dbReference type="GeneID" id="2715726"/>
<proteinExistence type="predicted"/>
<protein>
    <submittedName>
        <fullName evidence="1">Uncharacterized protein</fullName>
    </submittedName>
</protein>
<dbReference type="RefSeq" id="NP_037799.1">
    <property type="nucleotide sequence ID" value="NC_002169.1"/>
</dbReference>
<reference evidence="1" key="1">
    <citation type="submission" date="2019-09" db="EMBL/GenBank/DDBJ databases">
        <authorList>
            <person name="Tao P."/>
            <person name="Yang T."/>
            <person name="Chen J."/>
            <person name="Lin C."/>
            <person name="Hu J."/>
            <person name="Zhu Y."/>
            <person name="Lv H."/>
            <person name="Tian M."/>
            <person name="Gao Q."/>
            <person name="Jia J."/>
        </authorList>
    </citation>
    <scope>NUCLEOTIDE SEQUENCE</scope>
    <source>
        <strain evidence="1">WV103</strain>
    </source>
</reference>
<dbReference type="EMBL" id="MN481987">
    <property type="protein sequence ID" value="QKO28916.1"/>
    <property type="molecule type" value="Genomic_DNA"/>
</dbReference>
<accession>A0A6N0CAU1</accession>
<sequence>MSTIVESAIMMSIVSWPKFNLILETPLSSFIPTTKVVVCVIVRFIIKYTVTFAHSNCLAK</sequence>